<dbReference type="EMBL" id="JAETXL010000015">
    <property type="protein sequence ID" value="MBL6280120.1"/>
    <property type="molecule type" value="Genomic_DNA"/>
</dbReference>
<sequence length="85" mass="8739">MATLVRLGGQLITPMVEAKAVLPLPLPPDAAPAGDSEVIELELLTIQGPPSVVASALDALASHLDDLIPTIGKLYDDHHAEPNGG</sequence>
<organism evidence="1 2">
    <name type="scientific">Micromonospora fiedleri</name>
    <dbReference type="NCBI Taxonomy" id="1157498"/>
    <lineage>
        <taxon>Bacteria</taxon>
        <taxon>Bacillati</taxon>
        <taxon>Actinomycetota</taxon>
        <taxon>Actinomycetes</taxon>
        <taxon>Micromonosporales</taxon>
        <taxon>Micromonosporaceae</taxon>
        <taxon>Micromonospora</taxon>
    </lineage>
</organism>
<proteinExistence type="predicted"/>
<dbReference type="Proteomes" id="UP000661193">
    <property type="component" value="Unassembled WGS sequence"/>
</dbReference>
<keyword evidence="2" id="KW-1185">Reference proteome</keyword>
<accession>A0ABS1UYZ1</accession>
<dbReference type="RefSeq" id="WP_203224349.1">
    <property type="nucleotide sequence ID" value="NZ_JAETXL010000015.1"/>
</dbReference>
<evidence type="ECO:0000313" key="1">
    <source>
        <dbReference type="EMBL" id="MBL6280120.1"/>
    </source>
</evidence>
<comment type="caution">
    <text evidence="1">The sequence shown here is derived from an EMBL/GenBank/DDBJ whole genome shotgun (WGS) entry which is preliminary data.</text>
</comment>
<reference evidence="1 2" key="1">
    <citation type="submission" date="2021-01" db="EMBL/GenBank/DDBJ databases">
        <title>Genome sequencing of Micromonospora fiedleri MG-37.</title>
        <authorList>
            <person name="Moreland P.E.J."/>
            <person name="Stach J.E.M."/>
        </authorList>
    </citation>
    <scope>NUCLEOTIDE SEQUENCE [LARGE SCALE GENOMIC DNA]</scope>
    <source>
        <strain evidence="1 2">MG-37</strain>
    </source>
</reference>
<evidence type="ECO:0000313" key="2">
    <source>
        <dbReference type="Proteomes" id="UP000661193"/>
    </source>
</evidence>
<protein>
    <submittedName>
        <fullName evidence="1">Uncharacterized protein</fullName>
    </submittedName>
</protein>
<gene>
    <name evidence="1" type="ORF">JMF97_28560</name>
</gene>
<name>A0ABS1UYZ1_9ACTN</name>